<sequence>MGKTVGNTHQTAIFIAFGIIDGLNASATWNIVFCCGDFYVTTVTHWSDVLYQSFAKGSFTYNDPAIEVLYRSGKNLRSRS</sequence>
<dbReference type="EMBL" id="VSSQ01061969">
    <property type="protein sequence ID" value="MPN15249.1"/>
    <property type="molecule type" value="Genomic_DNA"/>
</dbReference>
<dbReference type="AlphaFoldDB" id="A0A645FPG2"/>
<reference evidence="1" key="1">
    <citation type="submission" date="2019-08" db="EMBL/GenBank/DDBJ databases">
        <authorList>
            <person name="Kucharzyk K."/>
            <person name="Murdoch R.W."/>
            <person name="Higgins S."/>
            <person name="Loffler F."/>
        </authorList>
    </citation>
    <scope>NUCLEOTIDE SEQUENCE</scope>
</reference>
<protein>
    <submittedName>
        <fullName evidence="1">Uncharacterized protein</fullName>
    </submittedName>
</protein>
<comment type="caution">
    <text evidence="1">The sequence shown here is derived from an EMBL/GenBank/DDBJ whole genome shotgun (WGS) entry which is preliminary data.</text>
</comment>
<evidence type="ECO:0000313" key="1">
    <source>
        <dbReference type="EMBL" id="MPN15249.1"/>
    </source>
</evidence>
<accession>A0A645FPG2</accession>
<gene>
    <name evidence="1" type="ORF">SDC9_162579</name>
</gene>
<proteinExistence type="predicted"/>
<organism evidence="1">
    <name type="scientific">bioreactor metagenome</name>
    <dbReference type="NCBI Taxonomy" id="1076179"/>
    <lineage>
        <taxon>unclassified sequences</taxon>
        <taxon>metagenomes</taxon>
        <taxon>ecological metagenomes</taxon>
    </lineage>
</organism>
<name>A0A645FPG2_9ZZZZ</name>